<dbReference type="EMBL" id="LR899009">
    <property type="protein sequence ID" value="CAD7078538.1"/>
    <property type="molecule type" value="Genomic_DNA"/>
</dbReference>
<sequence length="737" mass="85246">MYVKIETERLNFIRLNQAKLRSEEYIHLRDAIDTEGNTANIGRLIILPATYIGSPRHMHEYAQDAMTYIRHCGRPDLFMTFTCNPKWIEIVQLLLPGQTSSDRPITARVFRQKLRSLMNYIVKQRVLGDTRCWMYSIEWQKRGLPHAHILIWLVERIQTDQIDDIITAEIPDHEADPDLHDVVITNMIHGPCGAINTESSCMVDGNFYLTDILQISRFHILHAMKRSATGVTKTPSNSSQKSAKPNNQDGFSPSTESGFLKTIEESRVKTASSVLEFHFQKKRVRVLTEATEVKESAGSILYWMSRDCRVQDNWAFLFAQKLALKNRLPLHVCFCLVPKFLDATIRHYKFMLKGLQEVCQECKDLDINFHLLLGSGGEKIPEFVKEMEVGAVVCDFSPLRVPLKWLDDVKNNLQEDVPLCQVDAHNIVPVWVTSDKQEYAARTIRNKINGKLDVYLTEFPPVIKHPFVDREYNDVDWPGAFNSLECNREVEEVDWAQPGYKAACRVLETFCSSRLKLFNSKRNDPTVNALSNLAPWFHFGHISVQRCVLAVRDYKSKYPESVAAFCEEAIVRRELSDNFCFYNEHYDSLKGLASWAEKTLSDHRKDKRTYIYTTDELENAKTHDDLWNSAQIQLVKEAKIHGFLRMYWAKKILEWTESPEKALQVAIYLNDKYSLDGRDPNGYVGCMWSIGGIHDQGWREREIFGKIRYMNYDGCKRKFDVPAFVARYGGKVYSKKK</sequence>
<reference evidence="17 18" key="1">
    <citation type="submission" date="2020-11" db="EMBL/GenBank/DDBJ databases">
        <authorList>
            <person name="Wallbank WR R."/>
            <person name="Pardo Diaz C."/>
            <person name="Kozak K."/>
            <person name="Martin S."/>
            <person name="Jiggins C."/>
            <person name="Moest M."/>
            <person name="Warren A I."/>
            <person name="Generalovic N T."/>
            <person name="Byers J.R.P. K."/>
            <person name="Montejo-Kovacevich G."/>
            <person name="Yen C E."/>
        </authorList>
    </citation>
    <scope>NUCLEOTIDE SEQUENCE [LARGE SCALE GENOMIC DNA]</scope>
</reference>
<keyword evidence="7" id="KW-0274">FAD</keyword>
<keyword evidence="10" id="KW-0456">Lyase</keyword>
<dbReference type="InterPro" id="IPR008148">
    <property type="entry name" value="DNA_photolyase_2"/>
</dbReference>
<evidence type="ECO:0000256" key="12">
    <source>
        <dbReference type="ARBA" id="ARBA00033999"/>
    </source>
</evidence>
<evidence type="ECO:0000256" key="11">
    <source>
        <dbReference type="ARBA" id="ARBA00031671"/>
    </source>
</evidence>
<evidence type="ECO:0000256" key="14">
    <source>
        <dbReference type="ARBA" id="ARBA00083107"/>
    </source>
</evidence>
<dbReference type="OrthoDB" id="496749at2759"/>
<dbReference type="PROSITE" id="PS51645">
    <property type="entry name" value="PHR_CRY_ALPHA_BETA"/>
    <property type="match status" value="1"/>
</dbReference>
<dbReference type="InterPro" id="IPR032673">
    <property type="entry name" value="DNA_photolyase_2_CS"/>
</dbReference>
<dbReference type="PANTHER" id="PTHR10211:SF0">
    <property type="entry name" value="DEOXYRIBODIPYRIMIDINE PHOTO-LYASE"/>
    <property type="match status" value="1"/>
</dbReference>
<comment type="cofactor">
    <cofactor evidence="1">
        <name>FAD</name>
        <dbReference type="ChEBI" id="CHEBI:57692"/>
    </cofactor>
</comment>
<dbReference type="FunFam" id="1.25.40.80:FF:000004">
    <property type="entry name" value="Deoxyribodipyrimidine photolyase"/>
    <property type="match status" value="1"/>
</dbReference>
<dbReference type="GO" id="GO:0003677">
    <property type="term" value="F:DNA binding"/>
    <property type="evidence" value="ECO:0007669"/>
    <property type="project" value="UniProtKB-KW"/>
</dbReference>
<evidence type="ECO:0000256" key="1">
    <source>
        <dbReference type="ARBA" id="ARBA00001974"/>
    </source>
</evidence>
<evidence type="ECO:0000256" key="5">
    <source>
        <dbReference type="ARBA" id="ARBA00022630"/>
    </source>
</evidence>
<keyword evidence="9" id="KW-0234">DNA repair</keyword>
<evidence type="ECO:0000256" key="2">
    <source>
        <dbReference type="ARBA" id="ARBA00006409"/>
    </source>
</evidence>
<dbReference type="SUPFAM" id="SSF52425">
    <property type="entry name" value="Cryptochrome/photolyase, N-terminal domain"/>
    <property type="match status" value="1"/>
</dbReference>
<dbReference type="InterPro" id="IPR014729">
    <property type="entry name" value="Rossmann-like_a/b/a_fold"/>
</dbReference>
<proteinExistence type="inferred from homology"/>
<evidence type="ECO:0000313" key="18">
    <source>
        <dbReference type="Proteomes" id="UP000594454"/>
    </source>
</evidence>
<evidence type="ECO:0000256" key="7">
    <source>
        <dbReference type="ARBA" id="ARBA00022827"/>
    </source>
</evidence>
<evidence type="ECO:0000256" key="15">
    <source>
        <dbReference type="SAM" id="MobiDB-lite"/>
    </source>
</evidence>
<evidence type="ECO:0000256" key="6">
    <source>
        <dbReference type="ARBA" id="ARBA00022763"/>
    </source>
</evidence>
<protein>
    <recommendedName>
        <fullName evidence="4">Deoxyribodipyrimidine photo-lyase</fullName>
        <ecNumber evidence="3">4.1.99.3</ecNumber>
    </recommendedName>
    <alternativeName>
        <fullName evidence="11">DNA photolyase</fullName>
    </alternativeName>
    <alternativeName>
        <fullName evidence="14">Photoreactivating enzyme</fullName>
    </alternativeName>
</protein>
<comment type="function">
    <text evidence="13">Involved in repair of UV radiation-induced DNA damage. Catalyzes the light-dependent monomerization (300-600 nm) of cyclobutyl pyrimidine dimers (in cis-syn configuration), which are formed between adjacent bases on the same DNA strand upon exposure to ultraviolet radiation.</text>
</comment>
<accession>A0A7R8UD20</accession>
<gene>
    <name evidence="17" type="ORF">HERILL_LOCUS1799</name>
</gene>
<evidence type="ECO:0000256" key="8">
    <source>
        <dbReference type="ARBA" id="ARBA00023125"/>
    </source>
</evidence>
<dbReference type="AlphaFoldDB" id="A0A7R8UD20"/>
<keyword evidence="5" id="KW-0285">Flavoprotein</keyword>
<feature type="domain" description="Photolyase/cryptochrome alpha/beta" evidence="16">
    <location>
        <begin position="298"/>
        <end position="430"/>
    </location>
</feature>
<dbReference type="Proteomes" id="UP000594454">
    <property type="component" value="Chromosome 1"/>
</dbReference>
<dbReference type="FunFam" id="3.40.50.620:FF:000110">
    <property type="entry name" value="Deoxyribodipyrimidine photolyase"/>
    <property type="match status" value="1"/>
</dbReference>
<name>A0A7R8UD20_HERIL</name>
<comment type="catalytic activity">
    <reaction evidence="12">
        <text>cyclobutadipyrimidine (in DNA) = 2 pyrimidine residues (in DNA).</text>
        <dbReference type="EC" id="4.1.99.3"/>
    </reaction>
</comment>
<dbReference type="Gene3D" id="1.10.579.10">
    <property type="entry name" value="DNA Cyclobutane Dipyrimidine Photolyase, subunit A, domain 3"/>
    <property type="match status" value="1"/>
</dbReference>
<dbReference type="NCBIfam" id="TIGR00591">
    <property type="entry name" value="phr2"/>
    <property type="match status" value="1"/>
</dbReference>
<dbReference type="SUPFAM" id="SSF48173">
    <property type="entry name" value="Cryptochrome/photolyase FAD-binding domain"/>
    <property type="match status" value="1"/>
</dbReference>
<comment type="similarity">
    <text evidence="2">Belongs to the DNA photolyase class-2 family.</text>
</comment>
<dbReference type="GO" id="GO:0003904">
    <property type="term" value="F:deoxyribodipyrimidine photo-lyase activity"/>
    <property type="evidence" value="ECO:0007669"/>
    <property type="project" value="UniProtKB-EC"/>
</dbReference>
<dbReference type="GO" id="GO:0000719">
    <property type="term" value="P:photoreactive repair"/>
    <property type="evidence" value="ECO:0007669"/>
    <property type="project" value="TreeGrafter"/>
</dbReference>
<evidence type="ECO:0000256" key="4">
    <source>
        <dbReference type="ARBA" id="ARBA00014046"/>
    </source>
</evidence>
<dbReference type="Gene3D" id="1.25.40.80">
    <property type="match status" value="1"/>
</dbReference>
<dbReference type="InterPro" id="IPR052219">
    <property type="entry name" value="Photolyase_Class-2"/>
</dbReference>
<dbReference type="InParanoid" id="A0A7R8UD20"/>
<keyword evidence="18" id="KW-1185">Reference proteome</keyword>
<evidence type="ECO:0000259" key="16">
    <source>
        <dbReference type="PROSITE" id="PS51645"/>
    </source>
</evidence>
<dbReference type="FunFam" id="1.10.579.10:FF:000002">
    <property type="entry name" value="Deoxyribodipyrimidine photolyase"/>
    <property type="match status" value="1"/>
</dbReference>
<organism evidence="17 18">
    <name type="scientific">Hermetia illucens</name>
    <name type="common">Black soldier fly</name>
    <dbReference type="NCBI Taxonomy" id="343691"/>
    <lineage>
        <taxon>Eukaryota</taxon>
        <taxon>Metazoa</taxon>
        <taxon>Ecdysozoa</taxon>
        <taxon>Arthropoda</taxon>
        <taxon>Hexapoda</taxon>
        <taxon>Insecta</taxon>
        <taxon>Pterygota</taxon>
        <taxon>Neoptera</taxon>
        <taxon>Endopterygota</taxon>
        <taxon>Diptera</taxon>
        <taxon>Brachycera</taxon>
        <taxon>Stratiomyomorpha</taxon>
        <taxon>Stratiomyidae</taxon>
        <taxon>Hermetiinae</taxon>
        <taxon>Hermetia</taxon>
    </lineage>
</organism>
<dbReference type="PANTHER" id="PTHR10211">
    <property type="entry name" value="DEOXYRIBODIPYRIMIDINE PHOTOLYASE"/>
    <property type="match status" value="1"/>
</dbReference>
<evidence type="ECO:0000256" key="9">
    <source>
        <dbReference type="ARBA" id="ARBA00023204"/>
    </source>
</evidence>
<evidence type="ECO:0000256" key="3">
    <source>
        <dbReference type="ARBA" id="ARBA00013149"/>
    </source>
</evidence>
<evidence type="ECO:0000256" key="10">
    <source>
        <dbReference type="ARBA" id="ARBA00023239"/>
    </source>
</evidence>
<dbReference type="Pfam" id="PF00875">
    <property type="entry name" value="DNA_photolyase"/>
    <property type="match status" value="1"/>
</dbReference>
<dbReference type="EC" id="4.1.99.3" evidence="3"/>
<keyword evidence="6" id="KW-0227">DNA damage</keyword>
<dbReference type="Pfam" id="PF14214">
    <property type="entry name" value="Helitron_like_N"/>
    <property type="match status" value="1"/>
</dbReference>
<dbReference type="PROSITE" id="PS01084">
    <property type="entry name" value="DNA_PHOTOLYASES_2_2"/>
    <property type="match status" value="1"/>
</dbReference>
<evidence type="ECO:0000256" key="13">
    <source>
        <dbReference type="ARBA" id="ARBA00059220"/>
    </source>
</evidence>
<dbReference type="InterPro" id="IPR025476">
    <property type="entry name" value="Helitron_helicase-like"/>
</dbReference>
<feature type="region of interest" description="Disordered" evidence="15">
    <location>
        <begin position="230"/>
        <end position="256"/>
    </location>
</feature>
<keyword evidence="8" id="KW-0238">DNA-binding</keyword>
<dbReference type="InterPro" id="IPR006050">
    <property type="entry name" value="DNA_photolyase_N"/>
</dbReference>
<dbReference type="InterPro" id="IPR036155">
    <property type="entry name" value="Crypto/Photolyase_N_sf"/>
</dbReference>
<dbReference type="Gene3D" id="3.40.50.620">
    <property type="entry name" value="HUPs"/>
    <property type="match status" value="1"/>
</dbReference>
<dbReference type="GO" id="GO:0009650">
    <property type="term" value="P:UV protection"/>
    <property type="evidence" value="ECO:0007669"/>
    <property type="project" value="UniProtKB-ARBA"/>
</dbReference>
<dbReference type="PROSITE" id="PS01083">
    <property type="entry name" value="DNA_PHOTOLYASES_2_1"/>
    <property type="match status" value="1"/>
</dbReference>
<dbReference type="InterPro" id="IPR036134">
    <property type="entry name" value="Crypto/Photolyase_FAD-like_sf"/>
</dbReference>
<evidence type="ECO:0000313" key="17">
    <source>
        <dbReference type="EMBL" id="CAD7078538.1"/>
    </source>
</evidence>